<keyword evidence="2" id="KW-1185">Reference proteome</keyword>
<organism evidence="1 2">
    <name type="scientific">Stylosanthes scabra</name>
    <dbReference type="NCBI Taxonomy" id="79078"/>
    <lineage>
        <taxon>Eukaryota</taxon>
        <taxon>Viridiplantae</taxon>
        <taxon>Streptophyta</taxon>
        <taxon>Embryophyta</taxon>
        <taxon>Tracheophyta</taxon>
        <taxon>Spermatophyta</taxon>
        <taxon>Magnoliopsida</taxon>
        <taxon>eudicotyledons</taxon>
        <taxon>Gunneridae</taxon>
        <taxon>Pentapetalae</taxon>
        <taxon>rosids</taxon>
        <taxon>fabids</taxon>
        <taxon>Fabales</taxon>
        <taxon>Fabaceae</taxon>
        <taxon>Papilionoideae</taxon>
        <taxon>50 kb inversion clade</taxon>
        <taxon>dalbergioids sensu lato</taxon>
        <taxon>Dalbergieae</taxon>
        <taxon>Pterocarpus clade</taxon>
        <taxon>Stylosanthes</taxon>
    </lineage>
</organism>
<dbReference type="EMBL" id="JASCZI010061125">
    <property type="protein sequence ID" value="MED6137728.1"/>
    <property type="molecule type" value="Genomic_DNA"/>
</dbReference>
<dbReference type="Proteomes" id="UP001341840">
    <property type="component" value="Unassembled WGS sequence"/>
</dbReference>
<reference evidence="1 2" key="1">
    <citation type="journal article" date="2023" name="Plants (Basel)">
        <title>Bridging the Gap: Combining Genomics and Transcriptomics Approaches to Understand Stylosanthes scabra, an Orphan Legume from the Brazilian Caatinga.</title>
        <authorList>
            <person name="Ferreira-Neto J.R.C."/>
            <person name="da Silva M.D."/>
            <person name="Binneck E."/>
            <person name="de Melo N.F."/>
            <person name="da Silva R.H."/>
            <person name="de Melo A.L.T.M."/>
            <person name="Pandolfi V."/>
            <person name="Bustamante F.O."/>
            <person name="Brasileiro-Vidal A.C."/>
            <person name="Benko-Iseppon A.M."/>
        </authorList>
    </citation>
    <scope>NUCLEOTIDE SEQUENCE [LARGE SCALE GENOMIC DNA]</scope>
    <source>
        <tissue evidence="1">Leaves</tissue>
    </source>
</reference>
<accession>A0ABU6SP31</accession>
<proteinExistence type="predicted"/>
<gene>
    <name evidence="1" type="ORF">PIB30_067653</name>
</gene>
<evidence type="ECO:0000313" key="2">
    <source>
        <dbReference type="Proteomes" id="UP001341840"/>
    </source>
</evidence>
<name>A0ABU6SP31_9FABA</name>
<sequence length="115" mass="12647">MLVRTTATFKEEALPHHMHLTPTTRRLSCHSKESSHGVLPIPEAVAERAYLNRPATWFIASLVGWFPVVWESHPCDPHATCFSSGCESLRVGNGLSDGDVVAIELLSVVSVVNQR</sequence>
<comment type="caution">
    <text evidence="1">The sequence shown here is derived from an EMBL/GenBank/DDBJ whole genome shotgun (WGS) entry which is preliminary data.</text>
</comment>
<evidence type="ECO:0000313" key="1">
    <source>
        <dbReference type="EMBL" id="MED6137728.1"/>
    </source>
</evidence>
<protein>
    <submittedName>
        <fullName evidence="1">Uncharacterized protein</fullName>
    </submittedName>
</protein>